<gene>
    <name evidence="14" type="primary">rnhB</name>
    <name evidence="18" type="ORF">DFQ15_11572</name>
</gene>
<evidence type="ECO:0000256" key="12">
    <source>
        <dbReference type="ARBA" id="ARBA00022801"/>
    </source>
</evidence>
<dbReference type="PROSITE" id="PS51975">
    <property type="entry name" value="RNASE_H_2"/>
    <property type="match status" value="1"/>
</dbReference>
<evidence type="ECO:0000256" key="1">
    <source>
        <dbReference type="ARBA" id="ARBA00000077"/>
    </source>
</evidence>
<dbReference type="EMBL" id="QJTC01000015">
    <property type="protein sequence ID" value="PYE76204.1"/>
    <property type="molecule type" value="Genomic_DNA"/>
</dbReference>
<comment type="function">
    <text evidence="3 14 16">Endonuclease that specifically degrades the RNA of RNA-DNA hybrids.</text>
</comment>
<evidence type="ECO:0000256" key="10">
    <source>
        <dbReference type="ARBA" id="ARBA00022723"/>
    </source>
</evidence>
<evidence type="ECO:0000256" key="6">
    <source>
        <dbReference type="ARBA" id="ARBA00012180"/>
    </source>
</evidence>
<feature type="binding site" evidence="14 15">
    <location>
        <position position="45"/>
    </location>
    <ligand>
        <name>a divalent metal cation</name>
        <dbReference type="ChEBI" id="CHEBI:60240"/>
    </ligand>
</feature>
<evidence type="ECO:0000313" key="18">
    <source>
        <dbReference type="EMBL" id="PYE76204.1"/>
    </source>
</evidence>
<dbReference type="InterPro" id="IPR022898">
    <property type="entry name" value="RNase_HII"/>
</dbReference>
<feature type="binding site" evidence="14 15">
    <location>
        <position position="46"/>
    </location>
    <ligand>
        <name>a divalent metal cation</name>
        <dbReference type="ChEBI" id="CHEBI:60240"/>
    </ligand>
</feature>
<dbReference type="GO" id="GO:0003723">
    <property type="term" value="F:RNA binding"/>
    <property type="evidence" value="ECO:0007669"/>
    <property type="project" value="UniProtKB-UniRule"/>
</dbReference>
<comment type="cofactor">
    <cofactor evidence="14 15">
        <name>Mn(2+)</name>
        <dbReference type="ChEBI" id="CHEBI:29035"/>
    </cofactor>
    <cofactor evidence="14 15">
        <name>Mg(2+)</name>
        <dbReference type="ChEBI" id="CHEBI:18420"/>
    </cofactor>
    <text evidence="14 15">Manganese or magnesium. Binds 1 divalent metal ion per monomer in the absence of substrate. May bind a second metal ion after substrate binding.</text>
</comment>
<dbReference type="HAMAP" id="MF_00052_B">
    <property type="entry name" value="RNase_HII_B"/>
    <property type="match status" value="1"/>
</dbReference>
<comment type="similarity">
    <text evidence="5 14 16">Belongs to the RNase HII family.</text>
</comment>
<dbReference type="Pfam" id="PF01351">
    <property type="entry name" value="RNase_HII"/>
    <property type="match status" value="1"/>
</dbReference>
<dbReference type="CDD" id="cd07182">
    <property type="entry name" value="RNase_HII_bacteria_HII_like"/>
    <property type="match status" value="1"/>
</dbReference>
<dbReference type="Proteomes" id="UP000247540">
    <property type="component" value="Unassembled WGS sequence"/>
</dbReference>
<dbReference type="EC" id="3.1.26.4" evidence="6 14"/>
<feature type="binding site" evidence="14 15">
    <location>
        <position position="137"/>
    </location>
    <ligand>
        <name>a divalent metal cation</name>
        <dbReference type="ChEBI" id="CHEBI:60240"/>
    </ligand>
</feature>
<protein>
    <recommendedName>
        <fullName evidence="7 14">Ribonuclease HII</fullName>
        <shortName evidence="14">RNase HII</shortName>
        <ecNumber evidence="6 14">3.1.26.4</ecNumber>
    </recommendedName>
</protein>
<evidence type="ECO:0000256" key="9">
    <source>
        <dbReference type="ARBA" id="ARBA00022722"/>
    </source>
</evidence>
<reference evidence="18 19" key="1">
    <citation type="submission" date="2018-06" db="EMBL/GenBank/DDBJ databases">
        <title>Genomic Encyclopedia of Type Strains, Phase III (KMG-III): the genomes of soil and plant-associated and newly described type strains.</title>
        <authorList>
            <person name="Whitman W."/>
        </authorList>
    </citation>
    <scope>NUCLEOTIDE SEQUENCE [LARGE SCALE GENOMIC DNA]</scope>
    <source>
        <strain evidence="18 19">CECT 7646</strain>
    </source>
</reference>
<keyword evidence="8 14" id="KW-0963">Cytoplasm</keyword>
<evidence type="ECO:0000256" key="5">
    <source>
        <dbReference type="ARBA" id="ARBA00007383"/>
    </source>
</evidence>
<dbReference type="NCBIfam" id="NF000595">
    <property type="entry name" value="PRK00015.1-3"/>
    <property type="match status" value="1"/>
</dbReference>
<dbReference type="FunFam" id="3.30.420.10:FF:000006">
    <property type="entry name" value="Ribonuclease HII"/>
    <property type="match status" value="1"/>
</dbReference>
<evidence type="ECO:0000256" key="4">
    <source>
        <dbReference type="ARBA" id="ARBA00004496"/>
    </source>
</evidence>
<dbReference type="InterPro" id="IPR012337">
    <property type="entry name" value="RNaseH-like_sf"/>
</dbReference>
<comment type="subcellular location">
    <subcellularLocation>
        <location evidence="4 14">Cytoplasm</location>
    </subcellularLocation>
</comment>
<dbReference type="InterPro" id="IPR024567">
    <property type="entry name" value="RNase_HII/HIII_dom"/>
</dbReference>
<dbReference type="GO" id="GO:0006298">
    <property type="term" value="P:mismatch repair"/>
    <property type="evidence" value="ECO:0007669"/>
    <property type="project" value="TreeGrafter"/>
</dbReference>
<comment type="catalytic activity">
    <reaction evidence="1 14 15 16">
        <text>Endonucleolytic cleavage to 5'-phosphomonoester.</text>
        <dbReference type="EC" id="3.1.26.4"/>
    </reaction>
</comment>
<dbReference type="PANTHER" id="PTHR10954">
    <property type="entry name" value="RIBONUCLEASE H2 SUBUNIT A"/>
    <property type="match status" value="1"/>
</dbReference>
<evidence type="ECO:0000256" key="8">
    <source>
        <dbReference type="ARBA" id="ARBA00022490"/>
    </source>
</evidence>
<comment type="cofactor">
    <cofactor evidence="2">
        <name>Mg(2+)</name>
        <dbReference type="ChEBI" id="CHEBI:18420"/>
    </cofactor>
</comment>
<dbReference type="RefSeq" id="WP_110466027.1">
    <property type="nucleotide sequence ID" value="NZ_JAMOFZ010000015.1"/>
</dbReference>
<evidence type="ECO:0000313" key="19">
    <source>
        <dbReference type="Proteomes" id="UP000247540"/>
    </source>
</evidence>
<dbReference type="GO" id="GO:0005737">
    <property type="term" value="C:cytoplasm"/>
    <property type="evidence" value="ECO:0007669"/>
    <property type="project" value="UniProtKB-SubCell"/>
</dbReference>
<dbReference type="OrthoDB" id="9803420at2"/>
<proteinExistence type="inferred from homology"/>
<evidence type="ECO:0000256" key="16">
    <source>
        <dbReference type="RuleBase" id="RU003515"/>
    </source>
</evidence>
<dbReference type="AlphaFoldDB" id="A0A318SJQ6"/>
<keyword evidence="19" id="KW-1185">Reference proteome</keyword>
<dbReference type="InterPro" id="IPR001352">
    <property type="entry name" value="RNase_HII/HIII"/>
</dbReference>
<sequence length="271" mass="29177">MPSKKSLPVEATAPVRARAERSVLLRTPEQVRLAWDIPGLVAGVDEAGRGPLAGPVVAAAVILDDLNPIDGLADSKVLTAARREKLYDEIRAKALCCSVASASVEEIDQLNILQATMLAMRRAVEGLRLKPVKVLVDGNRLPPLDVLAEAIVKGDALVKAISAASILAKVHRDRLCHGLHREYPHYGFAQHKGYGTAEHLAALQAHGACAHHRRSFAPVAQAFAIRPMATPMAALSDLPLRVPDELEPVLQVQVLQVQTPARRVRRPAARA</sequence>
<evidence type="ECO:0000256" key="13">
    <source>
        <dbReference type="ARBA" id="ARBA00023211"/>
    </source>
</evidence>
<evidence type="ECO:0000256" key="15">
    <source>
        <dbReference type="PROSITE-ProRule" id="PRU01319"/>
    </source>
</evidence>
<dbReference type="GO" id="GO:0004523">
    <property type="term" value="F:RNA-DNA hybrid ribonuclease activity"/>
    <property type="evidence" value="ECO:0007669"/>
    <property type="project" value="UniProtKB-UniRule"/>
</dbReference>
<dbReference type="InterPro" id="IPR036397">
    <property type="entry name" value="RNaseH_sf"/>
</dbReference>
<dbReference type="NCBIfam" id="NF000594">
    <property type="entry name" value="PRK00015.1-1"/>
    <property type="match status" value="1"/>
</dbReference>
<evidence type="ECO:0000256" key="7">
    <source>
        <dbReference type="ARBA" id="ARBA00019179"/>
    </source>
</evidence>
<evidence type="ECO:0000256" key="2">
    <source>
        <dbReference type="ARBA" id="ARBA00001946"/>
    </source>
</evidence>
<comment type="caution">
    <text evidence="18">The sequence shown here is derived from an EMBL/GenBank/DDBJ whole genome shotgun (WGS) entry which is preliminary data.</text>
</comment>
<feature type="domain" description="RNase H type-2" evidence="17">
    <location>
        <begin position="39"/>
        <end position="228"/>
    </location>
</feature>
<evidence type="ECO:0000256" key="3">
    <source>
        <dbReference type="ARBA" id="ARBA00004065"/>
    </source>
</evidence>
<dbReference type="Gene3D" id="3.30.420.10">
    <property type="entry name" value="Ribonuclease H-like superfamily/Ribonuclease H"/>
    <property type="match status" value="1"/>
</dbReference>
<organism evidence="18 19">
    <name type="scientific">Xylophilus ampelinus</name>
    <dbReference type="NCBI Taxonomy" id="54067"/>
    <lineage>
        <taxon>Bacteria</taxon>
        <taxon>Pseudomonadati</taxon>
        <taxon>Pseudomonadota</taxon>
        <taxon>Betaproteobacteria</taxon>
        <taxon>Burkholderiales</taxon>
        <taxon>Xylophilus</taxon>
    </lineage>
</organism>
<accession>A0A318SJQ6</accession>
<keyword evidence="13 14" id="KW-0464">Manganese</keyword>
<dbReference type="NCBIfam" id="NF000596">
    <property type="entry name" value="PRK00015.1-4"/>
    <property type="match status" value="1"/>
</dbReference>
<dbReference type="GO" id="GO:0043137">
    <property type="term" value="P:DNA replication, removal of RNA primer"/>
    <property type="evidence" value="ECO:0007669"/>
    <property type="project" value="TreeGrafter"/>
</dbReference>
<name>A0A318SJQ6_9BURK</name>
<evidence type="ECO:0000259" key="17">
    <source>
        <dbReference type="PROSITE" id="PS51975"/>
    </source>
</evidence>
<keyword evidence="9 14" id="KW-0540">Nuclease</keyword>
<dbReference type="PANTHER" id="PTHR10954:SF18">
    <property type="entry name" value="RIBONUCLEASE HII"/>
    <property type="match status" value="1"/>
</dbReference>
<evidence type="ECO:0000256" key="14">
    <source>
        <dbReference type="HAMAP-Rule" id="MF_00052"/>
    </source>
</evidence>
<keyword evidence="10 14" id="KW-0479">Metal-binding</keyword>
<keyword evidence="11 14" id="KW-0255">Endonuclease</keyword>
<keyword evidence="12 14" id="KW-0378">Hydrolase</keyword>
<dbReference type="GO" id="GO:0032299">
    <property type="term" value="C:ribonuclease H2 complex"/>
    <property type="evidence" value="ECO:0007669"/>
    <property type="project" value="TreeGrafter"/>
</dbReference>
<evidence type="ECO:0000256" key="11">
    <source>
        <dbReference type="ARBA" id="ARBA00022759"/>
    </source>
</evidence>
<dbReference type="GO" id="GO:0030145">
    <property type="term" value="F:manganese ion binding"/>
    <property type="evidence" value="ECO:0007669"/>
    <property type="project" value="UniProtKB-UniRule"/>
</dbReference>
<dbReference type="SUPFAM" id="SSF53098">
    <property type="entry name" value="Ribonuclease H-like"/>
    <property type="match status" value="1"/>
</dbReference>